<reference evidence="3 4" key="1">
    <citation type="submission" date="2018-12" db="EMBL/GenBank/DDBJ databases">
        <title>Genome sequence from the cellulolytic species, Caldicellulosiruptor changbaiensis.</title>
        <authorList>
            <person name="Blumer-Schuette S.E."/>
            <person name="Mendoza C."/>
        </authorList>
    </citation>
    <scope>NUCLEOTIDE SEQUENCE [LARGE SCALE GENOMIC DNA]</scope>
    <source>
        <strain evidence="3 4">CBS-Z</strain>
    </source>
</reference>
<evidence type="ECO:0000313" key="4">
    <source>
        <dbReference type="Proteomes" id="UP000282930"/>
    </source>
</evidence>
<feature type="domain" description="GGDEF" evidence="2">
    <location>
        <begin position="64"/>
        <end position="141"/>
    </location>
</feature>
<feature type="coiled-coil region" evidence="1">
    <location>
        <begin position="16"/>
        <end position="69"/>
    </location>
</feature>
<keyword evidence="1" id="KW-0175">Coiled coil</keyword>
<dbReference type="AlphaFoldDB" id="A0A3T0D8S0"/>
<accession>A0A3T0D8S0</accession>
<evidence type="ECO:0000259" key="2">
    <source>
        <dbReference type="PROSITE" id="PS50887"/>
    </source>
</evidence>
<proteinExistence type="predicted"/>
<dbReference type="PROSITE" id="PS50887">
    <property type="entry name" value="GGDEF"/>
    <property type="match status" value="1"/>
</dbReference>
<name>A0A3T0D8S0_9FIRM</name>
<dbReference type="Proteomes" id="UP000282930">
    <property type="component" value="Chromosome"/>
</dbReference>
<dbReference type="RefSeq" id="WP_127352770.1">
    <property type="nucleotide sequence ID" value="NZ_CP034791.1"/>
</dbReference>
<evidence type="ECO:0000313" key="3">
    <source>
        <dbReference type="EMBL" id="AZT91453.1"/>
    </source>
</evidence>
<organism evidence="3 4">
    <name type="scientific">Caldicellulosiruptor changbaiensis</name>
    <dbReference type="NCBI Taxonomy" id="1222016"/>
    <lineage>
        <taxon>Bacteria</taxon>
        <taxon>Bacillati</taxon>
        <taxon>Bacillota</taxon>
        <taxon>Bacillota incertae sedis</taxon>
        <taxon>Caldicellulosiruptorales</taxon>
        <taxon>Caldicellulosiruptoraceae</taxon>
        <taxon>Caldicellulosiruptor</taxon>
    </lineage>
</organism>
<evidence type="ECO:0000256" key="1">
    <source>
        <dbReference type="SAM" id="Coils"/>
    </source>
</evidence>
<dbReference type="KEGG" id="ccha:ELD05_13050"/>
<keyword evidence="4" id="KW-1185">Reference proteome</keyword>
<dbReference type="EMBL" id="CP034791">
    <property type="protein sequence ID" value="AZT91453.1"/>
    <property type="molecule type" value="Genomic_DNA"/>
</dbReference>
<protein>
    <recommendedName>
        <fullName evidence="2">GGDEF domain-containing protein</fullName>
    </recommendedName>
</protein>
<dbReference type="InterPro" id="IPR000160">
    <property type="entry name" value="GGDEF_dom"/>
</dbReference>
<sequence length="141" mass="16520">MIIILTISIWLESLYLKKIIDNSEELKEKIKQLEKLHPEAGVLTFNEFLERAEIIFTALRRRNEEAQLMVIEVSSISSNNRISKTFIKTIGKNLIDSVRKNYDIICYVENNILLVLLQNIDKHGAMLVEDRIKKNLFTIRF</sequence>
<gene>
    <name evidence="3" type="ORF">ELD05_13050</name>
</gene>